<dbReference type="EMBL" id="BARW01006116">
    <property type="protein sequence ID" value="GAI86409.1"/>
    <property type="molecule type" value="Genomic_DNA"/>
</dbReference>
<protein>
    <recommendedName>
        <fullName evidence="2">ATP-dependent RNA helicase Ski2/MTR4 C-terminal domain-containing protein</fullName>
    </recommendedName>
</protein>
<feature type="region of interest" description="Disordered" evidence="1">
    <location>
        <begin position="1"/>
        <end position="23"/>
    </location>
</feature>
<sequence>MARTRFAGKRGKRRRGRRSTRRARRGLIGNVARLGADSTDDVFRGTGAVVGKVPVVGRYGKGVEFRTEINVLERLQHLEEKIPFMKPKKRRGMQREYNNLMDSTKFVKKEYEKYCNKNKLKERKLKLEREIHNIETWVKRTCENQVEVLKREGFVDSEEKITQKGLIATYLQEVFSLPIAELMTEHWLTHLPVEYIVSVLSCFTNMRLSDEQSVLSVAAIDAPVDIKNAIKKVVKCYNKYSDILNQLKITNVEQCEMHFNLCELTYKWCMCNDEASCKKLLAECKHYDIGLGDFVKAILKINNIGKELENIATITGNLKLLVELRKIPTITLKFCISNQSLYL</sequence>
<evidence type="ECO:0000256" key="1">
    <source>
        <dbReference type="SAM" id="MobiDB-lite"/>
    </source>
</evidence>
<dbReference type="InterPro" id="IPR012961">
    <property type="entry name" value="Ski2/MTR4_C"/>
</dbReference>
<dbReference type="Pfam" id="PF08148">
    <property type="entry name" value="DSHCT"/>
    <property type="match status" value="1"/>
</dbReference>
<dbReference type="AlphaFoldDB" id="X1U282"/>
<gene>
    <name evidence="3" type="ORF">S12H4_12823</name>
</gene>
<proteinExistence type="predicted"/>
<dbReference type="Gene3D" id="1.10.3380.30">
    <property type="match status" value="1"/>
</dbReference>
<organism evidence="3">
    <name type="scientific">marine sediment metagenome</name>
    <dbReference type="NCBI Taxonomy" id="412755"/>
    <lineage>
        <taxon>unclassified sequences</taxon>
        <taxon>metagenomes</taxon>
        <taxon>ecological metagenomes</taxon>
    </lineage>
</organism>
<dbReference type="SMART" id="SM01142">
    <property type="entry name" value="DSHCT"/>
    <property type="match status" value="1"/>
</dbReference>
<reference evidence="3" key="1">
    <citation type="journal article" date="2014" name="Front. Microbiol.">
        <title>High frequency of phylogenetically diverse reductive dehalogenase-homologous genes in deep subseafloor sedimentary metagenomes.</title>
        <authorList>
            <person name="Kawai M."/>
            <person name="Futagami T."/>
            <person name="Toyoda A."/>
            <person name="Takaki Y."/>
            <person name="Nishi S."/>
            <person name="Hori S."/>
            <person name="Arai W."/>
            <person name="Tsubouchi T."/>
            <person name="Morono Y."/>
            <person name="Uchiyama I."/>
            <person name="Ito T."/>
            <person name="Fujiyama A."/>
            <person name="Inagaki F."/>
            <person name="Takami H."/>
        </authorList>
    </citation>
    <scope>NUCLEOTIDE SEQUENCE</scope>
    <source>
        <strain evidence="3">Expedition CK06-06</strain>
    </source>
</reference>
<evidence type="ECO:0000259" key="2">
    <source>
        <dbReference type="SMART" id="SM01142"/>
    </source>
</evidence>
<evidence type="ECO:0000313" key="3">
    <source>
        <dbReference type="EMBL" id="GAI86409.1"/>
    </source>
</evidence>
<feature type="domain" description="ATP-dependent RNA helicase Ski2/MTR4 C-terminal" evidence="2">
    <location>
        <begin position="156"/>
        <end position="343"/>
    </location>
</feature>
<name>X1U282_9ZZZZ</name>
<comment type="caution">
    <text evidence="3">The sequence shown here is derived from an EMBL/GenBank/DDBJ whole genome shotgun (WGS) entry which is preliminary data.</text>
</comment>
<accession>X1U282</accession>